<dbReference type="SUPFAM" id="SSF52374">
    <property type="entry name" value="Nucleotidylyl transferase"/>
    <property type="match status" value="1"/>
</dbReference>
<dbReference type="EC" id="6.3.4.-" evidence="2"/>
<keyword evidence="2" id="KW-0820">tRNA-binding</keyword>
<gene>
    <name evidence="2" type="primary">tmcAL</name>
    <name evidence="3" type="ORF">B5F17_08510</name>
</gene>
<proteinExistence type="inferred from homology"/>
<feature type="binding site" evidence="2">
    <location>
        <position position="184"/>
    </location>
    <ligand>
        <name>ATP</name>
        <dbReference type="ChEBI" id="CHEBI:30616"/>
    </ligand>
</feature>
<comment type="subcellular location">
    <subcellularLocation>
        <location evidence="2">Cytoplasm</location>
    </subcellularLocation>
</comment>
<keyword evidence="2" id="KW-0963">Cytoplasm</keyword>
<evidence type="ECO:0000256" key="2">
    <source>
        <dbReference type="HAMAP-Rule" id="MF_01539"/>
    </source>
</evidence>
<dbReference type="InterPro" id="IPR008513">
    <property type="entry name" value="tRNA(Met)_cyd_acetate_ligase"/>
</dbReference>
<dbReference type="HAMAP" id="MF_01539">
    <property type="entry name" value="TmcAL"/>
    <property type="match status" value="1"/>
</dbReference>
<dbReference type="GO" id="GO:0000049">
    <property type="term" value="F:tRNA binding"/>
    <property type="evidence" value="ECO:0007669"/>
    <property type="project" value="UniProtKB-KW"/>
</dbReference>
<dbReference type="EMBL" id="NFKK01000009">
    <property type="protein sequence ID" value="OUP52515.1"/>
    <property type="molecule type" value="Genomic_DNA"/>
</dbReference>
<dbReference type="GO" id="GO:0006400">
    <property type="term" value="P:tRNA modification"/>
    <property type="evidence" value="ECO:0007669"/>
    <property type="project" value="UniProtKB-UniRule"/>
</dbReference>
<feature type="binding site" evidence="2">
    <location>
        <begin position="35"/>
        <end position="48"/>
    </location>
    <ligand>
        <name>ATP</name>
        <dbReference type="ChEBI" id="CHEBI:30616"/>
    </ligand>
</feature>
<reference evidence="4" key="1">
    <citation type="submission" date="2017-04" db="EMBL/GenBank/DDBJ databases">
        <title>Function of individual gut microbiota members based on whole genome sequencing of pure cultures obtained from chicken caecum.</title>
        <authorList>
            <person name="Medvecky M."/>
            <person name="Cejkova D."/>
            <person name="Polansky O."/>
            <person name="Karasova D."/>
            <person name="Kubasova T."/>
            <person name="Cizek A."/>
            <person name="Rychlik I."/>
        </authorList>
    </citation>
    <scope>NUCLEOTIDE SEQUENCE [LARGE SCALE GENOMIC DNA]</scope>
    <source>
        <strain evidence="4">An180</strain>
    </source>
</reference>
<organism evidence="3 4">
    <name type="scientific">Butyricicoccus pullicaecorum</name>
    <dbReference type="NCBI Taxonomy" id="501571"/>
    <lineage>
        <taxon>Bacteria</taxon>
        <taxon>Bacillati</taxon>
        <taxon>Bacillota</taxon>
        <taxon>Clostridia</taxon>
        <taxon>Eubacteriales</taxon>
        <taxon>Butyricicoccaceae</taxon>
        <taxon>Butyricicoccus</taxon>
    </lineage>
</organism>
<keyword evidence="1 2" id="KW-0819">tRNA processing</keyword>
<keyword evidence="2" id="KW-0067">ATP-binding</keyword>
<evidence type="ECO:0000256" key="1">
    <source>
        <dbReference type="ARBA" id="ARBA00022694"/>
    </source>
</evidence>
<keyword evidence="2" id="KW-0547">Nucleotide-binding</keyword>
<feature type="binding site" evidence="2">
    <location>
        <position position="131"/>
    </location>
    <ligand>
        <name>ATP</name>
        <dbReference type="ChEBI" id="CHEBI:30616"/>
    </ligand>
</feature>
<comment type="caution">
    <text evidence="2">Lacks conserved residue(s) required for the propagation of feature annotation.</text>
</comment>
<keyword evidence="2" id="KW-0694">RNA-binding</keyword>
<comment type="function">
    <text evidence="2">Catalyzes the formation of N(4)-acetylcytidine (ac(4)C) at the wobble position of elongator tRNA(Met), using acetate and ATP as substrates. First activates an acetate ion to form acetyladenylate (Ac-AMP) and then transfers the acetyl group to tRNA to form ac(4)C34.</text>
</comment>
<feature type="binding site" evidence="2">
    <location>
        <position position="209"/>
    </location>
    <ligand>
        <name>ATP</name>
        <dbReference type="ChEBI" id="CHEBI:30616"/>
    </ligand>
</feature>
<dbReference type="PANTHER" id="PTHR37825:SF1">
    <property type="entry name" value="TRNA(MET) CYTIDINE ACETATE LIGASE"/>
    <property type="match status" value="1"/>
</dbReference>
<comment type="caution">
    <text evidence="3">The sequence shown here is derived from an EMBL/GenBank/DDBJ whole genome shotgun (WGS) entry which is preliminary data.</text>
</comment>
<protein>
    <recommendedName>
        <fullName evidence="2">tRNA(Met) cytidine acetate ligase</fullName>
        <ecNumber evidence="2">6.3.4.-</ecNumber>
    </recommendedName>
</protein>
<dbReference type="PANTHER" id="PTHR37825">
    <property type="entry name" value="TRNA(MET) CYTIDINE ACETATE LIGASE"/>
    <property type="match status" value="1"/>
</dbReference>
<evidence type="ECO:0000313" key="4">
    <source>
        <dbReference type="Proteomes" id="UP000195897"/>
    </source>
</evidence>
<dbReference type="Pfam" id="PF05636">
    <property type="entry name" value="HIGH_NTase1"/>
    <property type="match status" value="1"/>
</dbReference>
<keyword evidence="2" id="KW-0436">Ligase</keyword>
<dbReference type="GO" id="GO:0005737">
    <property type="term" value="C:cytoplasm"/>
    <property type="evidence" value="ECO:0007669"/>
    <property type="project" value="UniProtKB-SubCell"/>
</dbReference>
<dbReference type="Proteomes" id="UP000195897">
    <property type="component" value="Unassembled WGS sequence"/>
</dbReference>
<dbReference type="InterPro" id="IPR014729">
    <property type="entry name" value="Rossmann-like_a/b/a_fold"/>
</dbReference>
<accession>A0A1Y4L6Z7</accession>
<dbReference type="AlphaFoldDB" id="A0A1Y4L6Z7"/>
<comment type="similarity">
    <text evidence="2">Belongs to the TmcAL family.</text>
</comment>
<dbReference type="GO" id="GO:0016879">
    <property type="term" value="F:ligase activity, forming carbon-nitrogen bonds"/>
    <property type="evidence" value="ECO:0007669"/>
    <property type="project" value="UniProtKB-UniRule"/>
</dbReference>
<evidence type="ECO:0000313" key="3">
    <source>
        <dbReference type="EMBL" id="OUP52515.1"/>
    </source>
</evidence>
<comment type="catalytic activity">
    <reaction evidence="2">
        <text>cytidine(34) in elongator tRNA(Met) + acetate + ATP = N(4)-acetylcytidine(34) in elongator tRNA(Met) + AMP + diphosphate</text>
        <dbReference type="Rhea" id="RHEA:58144"/>
        <dbReference type="Rhea" id="RHEA-COMP:10693"/>
        <dbReference type="Rhea" id="RHEA-COMP:10694"/>
        <dbReference type="ChEBI" id="CHEBI:30089"/>
        <dbReference type="ChEBI" id="CHEBI:30616"/>
        <dbReference type="ChEBI" id="CHEBI:33019"/>
        <dbReference type="ChEBI" id="CHEBI:74900"/>
        <dbReference type="ChEBI" id="CHEBI:82748"/>
        <dbReference type="ChEBI" id="CHEBI:456215"/>
    </reaction>
</comment>
<name>A0A1Y4L6Z7_9FIRM</name>
<dbReference type="Gene3D" id="3.40.50.620">
    <property type="entry name" value="HUPs"/>
    <property type="match status" value="1"/>
</dbReference>
<sequence>MYNTSYSIIVHHPAQMYNIYRGFFWRTLMKICGIVAEYNPFHNGHAYHCAKTRGQIGDETAIVAVMSGNFVQRGDFAIVDKYRRAAMAVCAGVDLVIELPLPAALSSAEGFARGAVASLAAMGCVTHLSFGSECGDLARIRRAAACDRSAIRDHLVSGQSYAVALQSAVEAVDPDAGALLSSPNNTLGIEYCAAIDALGCDIQPITVQRDGAAHDSEQLHVRPSASALRRLILDGKADACREGMPSKAFTRLTQALDCGAAPAHVGVCDAAMLSYLRRLSPDDLLRFTGGKDGLQNRLFEAIRDHTSIPDICAAAQTRRYPLARIRRALLRAYLDLPFDASVEPRYLRVLAIGPRGREVLRQMGKTAQVPVIIKPVNEKRLPDTADLRRDALADDLYALAQPSRAFWTGGSHFRQSPYVADKENRSL</sequence>
<dbReference type="GO" id="GO:0005524">
    <property type="term" value="F:ATP binding"/>
    <property type="evidence" value="ECO:0007669"/>
    <property type="project" value="UniProtKB-KW"/>
</dbReference>